<dbReference type="Pfam" id="PF21056">
    <property type="entry name" value="ZSWIM1-3_RNaseH-like"/>
    <property type="match status" value="1"/>
</dbReference>
<evidence type="ECO:0000259" key="1">
    <source>
        <dbReference type="Pfam" id="PF21056"/>
    </source>
</evidence>
<evidence type="ECO:0000313" key="3">
    <source>
        <dbReference type="Proteomes" id="UP000709295"/>
    </source>
</evidence>
<dbReference type="Proteomes" id="UP000709295">
    <property type="component" value="Unassembled WGS sequence"/>
</dbReference>
<sequence>MVIHDQLGVTCGIVVQTATQKLAFKQWGEMLALDWTHGTNNVDYHLGSLVATTPTGRGYLVLDFMSLNEKAVTFEKIFEFFKSKNTSWMKIRTFVTRQAFCRMEGVGRAFP</sequence>
<reference evidence="2" key="1">
    <citation type="submission" date="2021-01" db="EMBL/GenBank/DDBJ databases">
        <title>Phytophthora aleatoria, a newly-described species from Pinus radiata is distinct from Phytophthora cactorum isolates based on comparative genomics.</title>
        <authorList>
            <person name="Mcdougal R."/>
            <person name="Panda P."/>
            <person name="Williams N."/>
            <person name="Studholme D.J."/>
        </authorList>
    </citation>
    <scope>NUCLEOTIDE SEQUENCE</scope>
    <source>
        <strain evidence="2">NZFS 4037</strain>
    </source>
</reference>
<name>A0A8J5M1Z7_9STRA</name>
<accession>A0A8J5M1Z7</accession>
<dbReference type="EMBL" id="JAENGY010002090">
    <property type="protein sequence ID" value="KAG6945499.1"/>
    <property type="molecule type" value="Genomic_DNA"/>
</dbReference>
<comment type="caution">
    <text evidence="2">The sequence shown here is derived from an EMBL/GenBank/DDBJ whole genome shotgun (WGS) entry which is preliminary data.</text>
</comment>
<dbReference type="InterPro" id="IPR048324">
    <property type="entry name" value="ZSWIM1-3_RNaseH-like"/>
</dbReference>
<feature type="domain" description="ZSWIM1/3 RNaseH-like" evidence="1">
    <location>
        <begin position="3"/>
        <end position="111"/>
    </location>
</feature>
<dbReference type="AlphaFoldDB" id="A0A8J5M1Z7"/>
<keyword evidence="3" id="KW-1185">Reference proteome</keyword>
<gene>
    <name evidence="2" type="ORF">JG688_00016524</name>
</gene>
<evidence type="ECO:0000313" key="2">
    <source>
        <dbReference type="EMBL" id="KAG6945499.1"/>
    </source>
</evidence>
<organism evidence="2 3">
    <name type="scientific">Phytophthora aleatoria</name>
    <dbReference type="NCBI Taxonomy" id="2496075"/>
    <lineage>
        <taxon>Eukaryota</taxon>
        <taxon>Sar</taxon>
        <taxon>Stramenopiles</taxon>
        <taxon>Oomycota</taxon>
        <taxon>Peronosporomycetes</taxon>
        <taxon>Peronosporales</taxon>
        <taxon>Peronosporaceae</taxon>
        <taxon>Phytophthora</taxon>
    </lineage>
</organism>
<proteinExistence type="predicted"/>
<protein>
    <recommendedName>
        <fullName evidence="1">ZSWIM1/3 RNaseH-like domain-containing protein</fullName>
    </recommendedName>
</protein>